<dbReference type="EMBL" id="CM000913">
    <property type="protein sequence ID" value="EFG07780.1"/>
    <property type="molecule type" value="Genomic_DNA"/>
</dbReference>
<gene>
    <name evidence="1" type="ORF">SCLAV_2708</name>
</gene>
<dbReference type="GeneID" id="93730740"/>
<evidence type="ECO:0000313" key="1">
    <source>
        <dbReference type="EMBL" id="EFG07780.1"/>
    </source>
</evidence>
<dbReference type="STRING" id="1901.BB341_14975"/>
<dbReference type="eggNOG" id="ENOG5031KAN">
    <property type="taxonomic scope" value="Bacteria"/>
</dbReference>
<protein>
    <submittedName>
        <fullName evidence="1">Uncharacterized protein</fullName>
    </submittedName>
</protein>
<sequence length="221" mass="24182">MTLTDEEGEEVAEQQAAVTDLLLHRVEARVGKRAFVQGVLPVLPPGRTVRIVIGPKDSYDPELRLVLELPVLRGDETVPPQEILGVLRAVGRGTRIYPSDRVGDVLGMTLIQVDMEKETPVPASLKDEALGILRGVTHLGPHEGYYWYGARLRGFLFREEDVLRLYFDGEEVPGVVAADVRPSGATTAVVAALPSLIAGGAEETVDENDPHCDRLVDLTRW</sequence>
<evidence type="ECO:0000313" key="2">
    <source>
        <dbReference type="Proteomes" id="UP000002357"/>
    </source>
</evidence>
<dbReference type="RefSeq" id="WP_003960998.1">
    <property type="nucleotide sequence ID" value="NZ_CM000913.1"/>
</dbReference>
<name>E2PUK1_STRCL</name>
<dbReference type="AlphaFoldDB" id="E2PUK1"/>
<proteinExistence type="predicted"/>
<dbReference type="OrthoDB" id="4211015at2"/>
<reference evidence="1 2" key="1">
    <citation type="journal article" date="2010" name="Genome Biol. Evol.">
        <title>The sequence of a 1.8-mb bacterial linear plasmid reveals a rich evolutionary reservoir of secondary metabolic pathways.</title>
        <authorList>
            <person name="Medema M.H."/>
            <person name="Trefzer A."/>
            <person name="Kovalchuk A."/>
            <person name="van den Berg M."/>
            <person name="Mueller U."/>
            <person name="Heijne W."/>
            <person name="Wu L."/>
            <person name="Alam M.T."/>
            <person name="Ronning C.M."/>
            <person name="Nierman W.C."/>
            <person name="Bovenberg R.A.L."/>
            <person name="Breitling R."/>
            <person name="Takano E."/>
        </authorList>
    </citation>
    <scope>NUCLEOTIDE SEQUENCE [LARGE SCALE GENOMIC DNA]</scope>
    <source>
        <strain evidence="2">ATCC 27064 / DSM 738 / JCM 4710 / NBRC 13307 / NCIMB 12785 / NRRL 3585 / VKM Ac-602</strain>
    </source>
</reference>
<keyword evidence="2" id="KW-1185">Reference proteome</keyword>
<accession>E2PUK1</accession>
<organism evidence="1 2">
    <name type="scientific">Streptomyces clavuligerus</name>
    <dbReference type="NCBI Taxonomy" id="1901"/>
    <lineage>
        <taxon>Bacteria</taxon>
        <taxon>Bacillati</taxon>
        <taxon>Actinomycetota</taxon>
        <taxon>Actinomycetes</taxon>
        <taxon>Kitasatosporales</taxon>
        <taxon>Streptomycetaceae</taxon>
        <taxon>Streptomyces</taxon>
    </lineage>
</organism>
<dbReference type="Proteomes" id="UP000002357">
    <property type="component" value="Chromosome"/>
</dbReference>
<dbReference type="KEGG" id="sclf:BB341_14975"/>